<protein>
    <submittedName>
        <fullName evidence="1">Uncharacterized protein</fullName>
    </submittedName>
</protein>
<evidence type="ECO:0000313" key="1">
    <source>
        <dbReference type="EMBL" id="KAK5880607.1"/>
    </source>
</evidence>
<keyword evidence="2" id="KW-1185">Reference proteome</keyword>
<evidence type="ECO:0000313" key="2">
    <source>
        <dbReference type="Proteomes" id="UP001335648"/>
    </source>
</evidence>
<proteinExistence type="predicted"/>
<dbReference type="AlphaFoldDB" id="A0AAN8B9K9"/>
<sequence>MASIPDPGFCKQDCRCVCCLRSAVLKQEFTSNRKWTRIRTVKPPKLGHPNIPAASDRQLWAYSQSVIWSAPHC</sequence>
<organism evidence="1 2">
    <name type="scientific">Champsocephalus esox</name>
    <name type="common">pike icefish</name>
    <dbReference type="NCBI Taxonomy" id="159716"/>
    <lineage>
        <taxon>Eukaryota</taxon>
        <taxon>Metazoa</taxon>
        <taxon>Chordata</taxon>
        <taxon>Craniata</taxon>
        <taxon>Vertebrata</taxon>
        <taxon>Euteleostomi</taxon>
        <taxon>Actinopterygii</taxon>
        <taxon>Neopterygii</taxon>
        <taxon>Teleostei</taxon>
        <taxon>Neoteleostei</taxon>
        <taxon>Acanthomorphata</taxon>
        <taxon>Eupercaria</taxon>
        <taxon>Perciformes</taxon>
        <taxon>Notothenioidei</taxon>
        <taxon>Channichthyidae</taxon>
        <taxon>Champsocephalus</taxon>
    </lineage>
</organism>
<dbReference type="Proteomes" id="UP001335648">
    <property type="component" value="Unassembled WGS sequence"/>
</dbReference>
<name>A0AAN8B9K9_9TELE</name>
<comment type="caution">
    <text evidence="1">The sequence shown here is derived from an EMBL/GenBank/DDBJ whole genome shotgun (WGS) entry which is preliminary data.</text>
</comment>
<dbReference type="EMBL" id="JAULUE010002064">
    <property type="protein sequence ID" value="KAK5880607.1"/>
    <property type="molecule type" value="Genomic_DNA"/>
</dbReference>
<reference evidence="1 2" key="1">
    <citation type="journal article" date="2023" name="Mol. Biol. Evol.">
        <title>Genomics of Secondarily Temperate Adaptation in the Only Non-Antarctic Icefish.</title>
        <authorList>
            <person name="Rivera-Colon A.G."/>
            <person name="Rayamajhi N."/>
            <person name="Minhas B.F."/>
            <person name="Madrigal G."/>
            <person name="Bilyk K.T."/>
            <person name="Yoon V."/>
            <person name="Hune M."/>
            <person name="Gregory S."/>
            <person name="Cheng C.H.C."/>
            <person name="Catchen J.M."/>
        </authorList>
    </citation>
    <scope>NUCLEOTIDE SEQUENCE [LARGE SCALE GENOMIC DNA]</scope>
    <source>
        <strain evidence="1">JC2023a</strain>
    </source>
</reference>
<gene>
    <name evidence="1" type="ORF">CesoFtcFv8_023617</name>
</gene>
<accession>A0AAN8B9K9</accession>